<comment type="caution">
    <text evidence="2">The sequence shown here is derived from an EMBL/GenBank/DDBJ whole genome shotgun (WGS) entry which is preliminary data.</text>
</comment>
<protein>
    <submittedName>
        <fullName evidence="2">Uncharacterized protein</fullName>
    </submittedName>
</protein>
<dbReference type="EMBL" id="JAAPAO010000987">
    <property type="protein sequence ID" value="KAF4651912.1"/>
    <property type="molecule type" value="Genomic_DNA"/>
</dbReference>
<organism evidence="2 3">
    <name type="scientific">Perkinsus chesapeaki</name>
    <name type="common">Clam parasite</name>
    <name type="synonym">Perkinsus andrewsi</name>
    <dbReference type="NCBI Taxonomy" id="330153"/>
    <lineage>
        <taxon>Eukaryota</taxon>
        <taxon>Sar</taxon>
        <taxon>Alveolata</taxon>
        <taxon>Perkinsozoa</taxon>
        <taxon>Perkinsea</taxon>
        <taxon>Perkinsida</taxon>
        <taxon>Perkinsidae</taxon>
        <taxon>Perkinsus</taxon>
    </lineage>
</organism>
<proteinExistence type="predicted"/>
<feature type="region of interest" description="Disordered" evidence="1">
    <location>
        <begin position="92"/>
        <end position="154"/>
    </location>
</feature>
<evidence type="ECO:0000256" key="1">
    <source>
        <dbReference type="SAM" id="MobiDB-lite"/>
    </source>
</evidence>
<evidence type="ECO:0000313" key="3">
    <source>
        <dbReference type="Proteomes" id="UP000591131"/>
    </source>
</evidence>
<reference evidence="2 3" key="1">
    <citation type="submission" date="2020-04" db="EMBL/GenBank/DDBJ databases">
        <title>Perkinsus chesapeaki whole genome sequence.</title>
        <authorList>
            <person name="Bogema D.R."/>
        </authorList>
    </citation>
    <scope>NUCLEOTIDE SEQUENCE [LARGE SCALE GENOMIC DNA]</scope>
    <source>
        <strain evidence="2">ATCC PRA-425</strain>
    </source>
</reference>
<feature type="compositionally biased region" description="Acidic residues" evidence="1">
    <location>
        <begin position="94"/>
        <end position="103"/>
    </location>
</feature>
<evidence type="ECO:0000313" key="2">
    <source>
        <dbReference type="EMBL" id="KAF4651912.1"/>
    </source>
</evidence>
<dbReference type="AlphaFoldDB" id="A0A7J6KYD1"/>
<keyword evidence="3" id="KW-1185">Reference proteome</keyword>
<name>A0A7J6KYD1_PERCH</name>
<accession>A0A7J6KYD1</accession>
<sequence length="154" mass="17126">MNPNSTLAVDEVLGTLRTAYEKGGFNPSLVIHLLIVHGAELYAPYSSQGLRLLTEELAERIHSQVNVVIRRSQVKDDLLKQISLWNWQHSADENCQEGGEEAETPPAKRQRKPSRMSPQVSGWLPESDLSGILSAVNSKSTHSEYQDTGESEED</sequence>
<dbReference type="Proteomes" id="UP000591131">
    <property type="component" value="Unassembled WGS sequence"/>
</dbReference>
<gene>
    <name evidence="2" type="ORF">FOL47_011350</name>
</gene>